<feature type="region of interest" description="Disordered" evidence="1">
    <location>
        <begin position="58"/>
        <end position="87"/>
    </location>
</feature>
<evidence type="ECO:0000313" key="2">
    <source>
        <dbReference type="EMBL" id="TNC09636.1"/>
    </source>
</evidence>
<proteinExistence type="predicted"/>
<protein>
    <submittedName>
        <fullName evidence="2">Uncharacterized protein</fullName>
    </submittedName>
</protein>
<dbReference type="EMBL" id="VDDA01000016">
    <property type="protein sequence ID" value="TNC09636.1"/>
    <property type="molecule type" value="Genomic_DNA"/>
</dbReference>
<sequence length="211" mass="21882">MTPLGRFVLATLCGLVLAGIVHVATVLAIPYLATGDAFARSRATLANDTSVLVHAAGTVGPAEPAPPPASSGQPAPGQPAPAPEGWLPRQDPAVAVGICAYDLDDGPVRITAETGPLLETIALHGRNGAYYAITDQAALRGTVELVIMTKRQFDEALATADEDERNRDVRIIAPSREGFVSVRVLAALPSQQAQANEAARSVSCTIDGPDE</sequence>
<organism evidence="2 3">
    <name type="scientific">Methylobacterium terricola</name>
    <dbReference type="NCBI Taxonomy" id="2583531"/>
    <lineage>
        <taxon>Bacteria</taxon>
        <taxon>Pseudomonadati</taxon>
        <taxon>Pseudomonadota</taxon>
        <taxon>Alphaproteobacteria</taxon>
        <taxon>Hyphomicrobiales</taxon>
        <taxon>Methylobacteriaceae</taxon>
        <taxon>Methylobacterium</taxon>
    </lineage>
</organism>
<reference evidence="2 3" key="1">
    <citation type="submission" date="2019-06" db="EMBL/GenBank/DDBJ databases">
        <title>Genome of Methylobacterium sp. 17Sr1-39.</title>
        <authorList>
            <person name="Seo T."/>
        </authorList>
    </citation>
    <scope>NUCLEOTIDE SEQUENCE [LARGE SCALE GENOMIC DNA]</scope>
    <source>
        <strain evidence="2 3">17Sr1-39</strain>
    </source>
</reference>
<comment type="caution">
    <text evidence="2">The sequence shown here is derived from an EMBL/GenBank/DDBJ whole genome shotgun (WGS) entry which is preliminary data.</text>
</comment>
<evidence type="ECO:0000313" key="3">
    <source>
        <dbReference type="Proteomes" id="UP000305267"/>
    </source>
</evidence>
<dbReference type="OrthoDB" id="1346484at2"/>
<name>A0A5C4LAA9_9HYPH</name>
<gene>
    <name evidence="2" type="ORF">FF100_25870</name>
</gene>
<accession>A0A5C4LAA9</accession>
<dbReference type="AlphaFoldDB" id="A0A5C4LAA9"/>
<evidence type="ECO:0000256" key="1">
    <source>
        <dbReference type="SAM" id="MobiDB-lite"/>
    </source>
</evidence>
<dbReference type="RefSeq" id="WP_139038641.1">
    <property type="nucleotide sequence ID" value="NZ_VDDA01000016.1"/>
</dbReference>
<dbReference type="Proteomes" id="UP000305267">
    <property type="component" value="Unassembled WGS sequence"/>
</dbReference>
<keyword evidence="3" id="KW-1185">Reference proteome</keyword>